<name>B5SQ60_9STRA</name>
<dbReference type="GeneID" id="6904315"/>
<evidence type="ECO:0008006" key="2">
    <source>
        <dbReference type="Google" id="ProtNLM"/>
    </source>
</evidence>
<keyword evidence="1" id="KW-0496">Mitochondrion</keyword>
<dbReference type="SUPFAM" id="SSF52313">
    <property type="entry name" value="Ribosomal protein S2"/>
    <property type="match status" value="1"/>
</dbReference>
<dbReference type="InterPro" id="IPR023591">
    <property type="entry name" value="Ribosomal_uS2_flav_dom_sf"/>
</dbReference>
<dbReference type="EMBL" id="EF494739">
    <property type="protein sequence ID" value="ACH86051.1"/>
    <property type="molecule type" value="Genomic_DNA"/>
</dbReference>
<protein>
    <recommendedName>
        <fullName evidence="2">Ribosomal protein S2</fullName>
    </recommendedName>
</protein>
<dbReference type="RefSeq" id="YP_002221368.1">
    <property type="nucleotide sequence ID" value="NC_011212.1"/>
</dbReference>
<reference evidence="1" key="2">
    <citation type="journal article" date="2016" name="Genome Biol. Evol.">
        <title>Blastocystis mitochondrial genomes appear to show multiple independent gains and losses of start and stop codons.</title>
        <authorList>
            <person name="Jacob A.S."/>
            <person name="Andersen L.O."/>
            <person name="Pavinski Bitar P."/>
            <person name="Richards V.P."/>
            <person name="Shah S."/>
            <person name="Stanhope M.J."/>
            <person name="Stensvold C.R."/>
            <person name="Clark C.G."/>
        </authorList>
    </citation>
    <scope>NUCLEOTIDE SEQUENCE</scope>
    <source>
        <strain evidence="1">DMP/02-328</strain>
    </source>
</reference>
<proteinExistence type="predicted"/>
<geneLocation type="mitochondrion" evidence="1"/>
<dbReference type="Gene3D" id="3.40.50.10490">
    <property type="entry name" value="Glucose-6-phosphate isomerase like protein, domain 1"/>
    <property type="match status" value="1"/>
</dbReference>
<sequence>MLNNLSVFLKNKYFFVLCFYLKKNLTNNYTTLFLGYKNNYLILNIPVLIYILKLILKLTQQIAIKNGTFLFLATNNKILDYIIQQNCLKTNNSIYLQSTTLKHTNLLKTLSYFPDLVISTNTQINKNFLNKLNNYNIPTICMTSNVNLLQQSMYTLILNNQSLYSNLLFYTLIFNQIRQTKKKLGVQFLITK</sequence>
<evidence type="ECO:0000313" key="1">
    <source>
        <dbReference type="EMBL" id="ACH86051.1"/>
    </source>
</evidence>
<dbReference type="AlphaFoldDB" id="B5SQ60"/>
<accession>B5SQ60</accession>
<reference evidence="1" key="1">
    <citation type="journal article" date="2008" name="Curr. Biol.">
        <title>Organelles in Blastocystis that blur the distinction between mitochondria and hydrogenosomes.</title>
        <authorList>
            <person name="Stechmann A."/>
            <person name="Hamblin K."/>
            <person name="Perez-Brocal V."/>
            <person name="Gaston D."/>
            <person name="Richmond G.S."/>
            <person name="van der Giezen M."/>
            <person name="Clark C.G."/>
            <person name="Roger A.J."/>
        </authorList>
    </citation>
    <scope>NUCLEOTIDE SEQUENCE</scope>
    <source>
        <strain evidence="1">DMP/02-328</strain>
    </source>
</reference>
<organism evidence="1">
    <name type="scientific">Blastocystis sp. DMP/02-328</name>
    <dbReference type="NCBI Taxonomy" id="463136"/>
    <lineage>
        <taxon>Eukaryota</taxon>
        <taxon>Sar</taxon>
        <taxon>Stramenopiles</taxon>
        <taxon>Bigyra</taxon>
        <taxon>Opalozoa</taxon>
        <taxon>Opalinata</taxon>
        <taxon>Blastocystidae</taxon>
        <taxon>Blastocystis</taxon>
    </lineage>
</organism>